<reference evidence="2" key="2">
    <citation type="submission" date="2023-06" db="EMBL/GenBank/DDBJ databases">
        <authorList>
            <consortium name="Lawrence Berkeley National Laboratory"/>
            <person name="Haridas S."/>
            <person name="Hensen N."/>
            <person name="Bonometti L."/>
            <person name="Westerberg I."/>
            <person name="Brannstrom I.O."/>
            <person name="Guillou S."/>
            <person name="Cros-Aarteil S."/>
            <person name="Calhoun S."/>
            <person name="Kuo A."/>
            <person name="Mondo S."/>
            <person name="Pangilinan J."/>
            <person name="Riley R."/>
            <person name="Labutti K."/>
            <person name="Andreopoulos B."/>
            <person name="Lipzen A."/>
            <person name="Chen C."/>
            <person name="Yanf M."/>
            <person name="Daum C."/>
            <person name="Ng V."/>
            <person name="Clum A."/>
            <person name="Steindorff A."/>
            <person name="Ohm R."/>
            <person name="Martin F."/>
            <person name="Silar P."/>
            <person name="Natvig D."/>
            <person name="Lalanne C."/>
            <person name="Gautier V."/>
            <person name="Ament-Velasquez S.L."/>
            <person name="Kruys A."/>
            <person name="Hutchinson M.I."/>
            <person name="Powell A.J."/>
            <person name="Barry K."/>
            <person name="Miller A.N."/>
            <person name="Grigoriev I.V."/>
            <person name="Debuchy R."/>
            <person name="Gladieux P."/>
            <person name="Thoren M.H."/>
            <person name="Johannesson H."/>
        </authorList>
    </citation>
    <scope>NUCLEOTIDE SEQUENCE</scope>
    <source>
        <strain evidence="2">CBS 955.72</strain>
    </source>
</reference>
<sequence>MALVRIQGVQRTGWKDVWARYYEQRPFPTPGPWMRKSMLSAEESLEVARGVHEAVEDAISPANRLDDKEEDSQDDSSENED</sequence>
<reference evidence="2" key="1">
    <citation type="journal article" date="2023" name="Mol. Phylogenet. Evol.">
        <title>Genome-scale phylogeny and comparative genomics of the fungal order Sordariales.</title>
        <authorList>
            <person name="Hensen N."/>
            <person name="Bonometti L."/>
            <person name="Westerberg I."/>
            <person name="Brannstrom I.O."/>
            <person name="Guillou S."/>
            <person name="Cros-Aarteil S."/>
            <person name="Calhoun S."/>
            <person name="Haridas S."/>
            <person name="Kuo A."/>
            <person name="Mondo S."/>
            <person name="Pangilinan J."/>
            <person name="Riley R."/>
            <person name="LaButti K."/>
            <person name="Andreopoulos B."/>
            <person name="Lipzen A."/>
            <person name="Chen C."/>
            <person name="Yan M."/>
            <person name="Daum C."/>
            <person name="Ng V."/>
            <person name="Clum A."/>
            <person name="Steindorff A."/>
            <person name="Ohm R.A."/>
            <person name="Martin F."/>
            <person name="Silar P."/>
            <person name="Natvig D.O."/>
            <person name="Lalanne C."/>
            <person name="Gautier V."/>
            <person name="Ament-Velasquez S.L."/>
            <person name="Kruys A."/>
            <person name="Hutchinson M.I."/>
            <person name="Powell A.J."/>
            <person name="Barry K."/>
            <person name="Miller A.N."/>
            <person name="Grigoriev I.V."/>
            <person name="Debuchy R."/>
            <person name="Gladieux P."/>
            <person name="Hiltunen Thoren M."/>
            <person name="Johannesson H."/>
        </authorList>
    </citation>
    <scope>NUCLEOTIDE SEQUENCE</scope>
    <source>
        <strain evidence="2">CBS 955.72</strain>
    </source>
</reference>
<dbReference type="Proteomes" id="UP001275084">
    <property type="component" value="Unassembled WGS sequence"/>
</dbReference>
<evidence type="ECO:0000313" key="3">
    <source>
        <dbReference type="Proteomes" id="UP001275084"/>
    </source>
</evidence>
<evidence type="ECO:0000256" key="1">
    <source>
        <dbReference type="SAM" id="MobiDB-lite"/>
    </source>
</evidence>
<feature type="region of interest" description="Disordered" evidence="1">
    <location>
        <begin position="56"/>
        <end position="81"/>
    </location>
</feature>
<dbReference type="AlphaFoldDB" id="A0AAJ0HW21"/>
<feature type="compositionally biased region" description="Acidic residues" evidence="1">
    <location>
        <begin position="68"/>
        <end position="81"/>
    </location>
</feature>
<gene>
    <name evidence="2" type="ORF">B0T25DRAFT_528449</name>
</gene>
<organism evidence="2 3">
    <name type="scientific">Lasiosphaeria hispida</name>
    <dbReference type="NCBI Taxonomy" id="260671"/>
    <lineage>
        <taxon>Eukaryota</taxon>
        <taxon>Fungi</taxon>
        <taxon>Dikarya</taxon>
        <taxon>Ascomycota</taxon>
        <taxon>Pezizomycotina</taxon>
        <taxon>Sordariomycetes</taxon>
        <taxon>Sordariomycetidae</taxon>
        <taxon>Sordariales</taxon>
        <taxon>Lasiosphaeriaceae</taxon>
        <taxon>Lasiosphaeria</taxon>
    </lineage>
</organism>
<evidence type="ECO:0000313" key="2">
    <source>
        <dbReference type="EMBL" id="KAK3363786.1"/>
    </source>
</evidence>
<name>A0AAJ0HW21_9PEZI</name>
<protein>
    <submittedName>
        <fullName evidence="2">Uncharacterized protein</fullName>
    </submittedName>
</protein>
<dbReference type="EMBL" id="JAUIQD010000001">
    <property type="protein sequence ID" value="KAK3363786.1"/>
    <property type="molecule type" value="Genomic_DNA"/>
</dbReference>
<accession>A0AAJ0HW21</accession>
<proteinExistence type="predicted"/>
<comment type="caution">
    <text evidence="2">The sequence shown here is derived from an EMBL/GenBank/DDBJ whole genome shotgun (WGS) entry which is preliminary data.</text>
</comment>
<keyword evidence="3" id="KW-1185">Reference proteome</keyword>